<proteinExistence type="predicted"/>
<organism evidence="3 4">
    <name type="scientific">Ataeniobius toweri</name>
    <dbReference type="NCBI Taxonomy" id="208326"/>
    <lineage>
        <taxon>Eukaryota</taxon>
        <taxon>Metazoa</taxon>
        <taxon>Chordata</taxon>
        <taxon>Craniata</taxon>
        <taxon>Vertebrata</taxon>
        <taxon>Euteleostomi</taxon>
        <taxon>Actinopterygii</taxon>
        <taxon>Neopterygii</taxon>
        <taxon>Teleostei</taxon>
        <taxon>Neoteleostei</taxon>
        <taxon>Acanthomorphata</taxon>
        <taxon>Ovalentaria</taxon>
        <taxon>Atherinomorphae</taxon>
        <taxon>Cyprinodontiformes</taxon>
        <taxon>Goodeidae</taxon>
        <taxon>Ataeniobius</taxon>
    </lineage>
</organism>
<dbReference type="SMART" id="SM00320">
    <property type="entry name" value="WD40"/>
    <property type="match status" value="1"/>
</dbReference>
<feature type="domain" description="SAM" evidence="2">
    <location>
        <begin position="84"/>
        <end position="134"/>
    </location>
</feature>
<dbReference type="Gene3D" id="1.10.150.50">
    <property type="entry name" value="Transcription Factor, Ets-1"/>
    <property type="match status" value="1"/>
</dbReference>
<dbReference type="InterPro" id="IPR001680">
    <property type="entry name" value="WD40_rpt"/>
</dbReference>
<dbReference type="Pfam" id="PF07647">
    <property type="entry name" value="SAM_2"/>
    <property type="match status" value="1"/>
</dbReference>
<name>A0ABU7AE50_9TELE</name>
<feature type="repeat" description="WD" evidence="1">
    <location>
        <begin position="19"/>
        <end position="60"/>
    </location>
</feature>
<dbReference type="Proteomes" id="UP001345963">
    <property type="component" value="Unassembled WGS sequence"/>
</dbReference>
<evidence type="ECO:0000256" key="1">
    <source>
        <dbReference type="PROSITE-ProRule" id="PRU00221"/>
    </source>
</evidence>
<protein>
    <recommendedName>
        <fullName evidence="2">SAM domain-containing protein</fullName>
    </recommendedName>
</protein>
<dbReference type="Gene3D" id="2.130.10.10">
    <property type="entry name" value="YVTN repeat-like/Quinoprotein amine dehydrogenase"/>
    <property type="match status" value="1"/>
</dbReference>
<dbReference type="InterPro" id="IPR015943">
    <property type="entry name" value="WD40/YVTN_repeat-like_dom_sf"/>
</dbReference>
<gene>
    <name evidence="3" type="ORF">ATANTOWER_000469</name>
</gene>
<dbReference type="PROSITE" id="PS50105">
    <property type="entry name" value="SAM_DOMAIN"/>
    <property type="match status" value="1"/>
</dbReference>
<dbReference type="EMBL" id="JAHUTI010010882">
    <property type="protein sequence ID" value="MED6235794.1"/>
    <property type="molecule type" value="Genomic_DNA"/>
</dbReference>
<keyword evidence="1" id="KW-0853">WD repeat</keyword>
<evidence type="ECO:0000259" key="2">
    <source>
        <dbReference type="PROSITE" id="PS50105"/>
    </source>
</evidence>
<evidence type="ECO:0000313" key="4">
    <source>
        <dbReference type="Proteomes" id="UP001345963"/>
    </source>
</evidence>
<evidence type="ECO:0000313" key="3">
    <source>
        <dbReference type="EMBL" id="MED6235794.1"/>
    </source>
</evidence>
<accession>A0ABU7AE50</accession>
<dbReference type="InterPro" id="IPR013761">
    <property type="entry name" value="SAM/pointed_sf"/>
</dbReference>
<comment type="caution">
    <text evidence="3">The sequence shown here is derived from an EMBL/GenBank/DDBJ whole genome shotgun (WGS) entry which is preliminary data.</text>
</comment>
<dbReference type="PROSITE" id="PS50294">
    <property type="entry name" value="WD_REPEATS_REGION"/>
    <property type="match status" value="1"/>
</dbReference>
<dbReference type="InterPro" id="IPR001660">
    <property type="entry name" value="SAM"/>
</dbReference>
<dbReference type="SUPFAM" id="SSF50978">
    <property type="entry name" value="WD40 repeat-like"/>
    <property type="match status" value="1"/>
</dbReference>
<dbReference type="SUPFAM" id="SSF47769">
    <property type="entry name" value="SAM/Pointed domain"/>
    <property type="match status" value="1"/>
</dbReference>
<sequence length="134" mass="14991">MDKSITIYDANLGTQLHTLKQHDRCVTAVALSPVLGLMATGSMDRSVNVWRIGDGYEETAAESQWAPCQGRKLSGHSRLLLADWTEENAQRWLLEEELDELVLIFKANNIDGPEMNHMSKETVAELGIEDGVYM</sequence>
<dbReference type="Pfam" id="PF00400">
    <property type="entry name" value="WD40"/>
    <property type="match status" value="1"/>
</dbReference>
<reference evidence="3 4" key="1">
    <citation type="submission" date="2021-07" db="EMBL/GenBank/DDBJ databases">
        <authorList>
            <person name="Palmer J.M."/>
        </authorList>
    </citation>
    <scope>NUCLEOTIDE SEQUENCE [LARGE SCALE GENOMIC DNA]</scope>
    <source>
        <strain evidence="3 4">AT_MEX2019</strain>
        <tissue evidence="3">Muscle</tissue>
    </source>
</reference>
<keyword evidence="4" id="KW-1185">Reference proteome</keyword>
<dbReference type="InterPro" id="IPR036322">
    <property type="entry name" value="WD40_repeat_dom_sf"/>
</dbReference>
<dbReference type="PROSITE" id="PS50082">
    <property type="entry name" value="WD_REPEATS_2"/>
    <property type="match status" value="1"/>
</dbReference>